<dbReference type="FunFam" id="2.170.150.80:FF:000007">
    <property type="entry name" value="NAC domain-containing protein 35"/>
    <property type="match status" value="1"/>
</dbReference>
<evidence type="ECO:0000313" key="11">
    <source>
        <dbReference type="EMBL" id="RXH69334.1"/>
    </source>
</evidence>
<dbReference type="GO" id="GO:0005634">
    <property type="term" value="C:nucleus"/>
    <property type="evidence" value="ECO:0007669"/>
    <property type="project" value="UniProtKB-SubCell"/>
</dbReference>
<feature type="compositionally biased region" description="Low complexity" evidence="9">
    <location>
        <begin position="1195"/>
        <end position="1209"/>
    </location>
</feature>
<keyword evidence="8" id="KW-0687">Ribonucleoprotein</keyword>
<dbReference type="InterPro" id="IPR018065">
    <property type="entry name" value="Ribosomal_eL34_CS"/>
</dbReference>
<dbReference type="GO" id="GO:0003735">
    <property type="term" value="F:structural constituent of ribosome"/>
    <property type="evidence" value="ECO:0007669"/>
    <property type="project" value="InterPro"/>
</dbReference>
<evidence type="ECO:0000256" key="7">
    <source>
        <dbReference type="ARBA" id="ARBA00023242"/>
    </source>
</evidence>
<evidence type="ECO:0000256" key="9">
    <source>
        <dbReference type="SAM" id="MobiDB-lite"/>
    </source>
</evidence>
<dbReference type="GO" id="GO:0003677">
    <property type="term" value="F:DNA binding"/>
    <property type="evidence" value="ECO:0007669"/>
    <property type="project" value="UniProtKB-KW"/>
</dbReference>
<evidence type="ECO:0000256" key="4">
    <source>
        <dbReference type="ARBA" id="ARBA00023015"/>
    </source>
</evidence>
<evidence type="ECO:0000256" key="5">
    <source>
        <dbReference type="ARBA" id="ARBA00023125"/>
    </source>
</evidence>
<protein>
    <recommendedName>
        <fullName evidence="10">NAC domain-containing protein</fullName>
    </recommendedName>
</protein>
<dbReference type="PANTHER" id="PTHR46741">
    <property type="entry name" value="OS09G0413600 PROTEIN"/>
    <property type="match status" value="1"/>
</dbReference>
<sequence length="1249" mass="142894">MGALINSLLHTHFDFRKMGFSGGGFYSYTPPSPRFLTLSVSSLLLALFRFFSKFFLRVSFVNGESYWMNNYCCSGPVSEETDQMVSNNNLVETEALPGKSDSCCPSSASEETNQTVSNNPAEPEALPEKADSEISKSHGDSEFGEADDGEASKQSFVFKFEYQTKEILSRSNREFEFMADKFNLFKVEPEFISSSSRKYEFKVEEVVSCFVEEAKVATFTVEEGGDHEQITQEFAGEEWEEDEESDKISLTEDPHLDEERVGSLESDSDCEKVDSHEVKFLSEKDFVASDYDCASTGSPNLGFLSVADSGERNDQLENLDIGYESDCFDDEDEDIHEQIQELEEMSSNSNPKGFSSKDEKPIEGFKNAENPDVRCLTPNASEDSNTLETLWEHQDLIEQLKMELNKVRATGLPTILEESESPNMDDLKPWKIDEKIHQGDRMGELQKFHRSYREHMRKFDILNYQKLYAIGFLQSKDPLQSFPSSKSSAPTIPSFLSQIFWGCKPKKDSDSDPMVKFIRELHSELEVVYVGQLCLSWEILQWQYEKAVKLWESAPSEIGSYNAVAGEFQQFQVHLHRFVENECYQGPRVENYVKNRCITRNLLQVPVIRGDNLKERKKARRKGKDDGAITSNILVEILEESIRTIWRFIRADKHANCTLACRKRRPEEELEESDLKLYIEIQTDLHNKKMKLREILRSGNCILKRLKKHGDVGTDHLYFFSQVDMKLVARVLNMSNITTEQLLWCRNKLSKINFVNRKLRRLTYRKRHSYATKSNQHRIVKTPGGKLIYQTTKKRASGPKCPVTGKRIQGIPHLRPAEYKRSRLSRNRRTVNRAYGGVLSGGAVRERIIRAFLVEEQKIVKKRRKRSMEQKNEMEKVDDVMLPGFRFHPTDEELVGFYLKRKIQQRVLPIELIKQVDIYKYDPWDLPKLASTGEKEWYFYCPRDRKYKNSTRPNRVTGAGFWKATGTDRPIYSSEGSKCIGLKKSLVFYRGRAAKGIKTDWMMHEFRLPSLSNSVPPKKLLDKSLPANDSWAICRIFKKTNSMAQRALSHSWDSQFPEPRAAGLFTQQFSSENMSCTTDMGSTMPFWNNNDLQQASNTNYSSFDTLPYKPINPTVLKPSMFDGEFPNSLMFSPAELSGTMNPALIGDLSNTVGSIDFDGSQQQFTSFLISLQQQNQMQGNTGSSENEGGFRKNMSRSSSSNSTSQWGSSSIRTIGFPFSLASDDEAWKPTLPSYSPPCPSSYSTNKCYT</sequence>
<organism evidence="11 12">
    <name type="scientific">Malus domestica</name>
    <name type="common">Apple</name>
    <name type="synonym">Pyrus malus</name>
    <dbReference type="NCBI Taxonomy" id="3750"/>
    <lineage>
        <taxon>Eukaryota</taxon>
        <taxon>Viridiplantae</taxon>
        <taxon>Streptophyta</taxon>
        <taxon>Embryophyta</taxon>
        <taxon>Tracheophyta</taxon>
        <taxon>Spermatophyta</taxon>
        <taxon>Magnoliopsida</taxon>
        <taxon>eudicotyledons</taxon>
        <taxon>Gunneridae</taxon>
        <taxon>Pentapetalae</taxon>
        <taxon>rosids</taxon>
        <taxon>fabids</taxon>
        <taxon>Rosales</taxon>
        <taxon>Rosaceae</taxon>
        <taxon>Amygdaloideae</taxon>
        <taxon>Maleae</taxon>
        <taxon>Malus</taxon>
    </lineage>
</organism>
<gene>
    <name evidence="11" type="ORF">DVH24_037118</name>
</gene>
<evidence type="ECO:0000256" key="1">
    <source>
        <dbReference type="ARBA" id="ARBA00004123"/>
    </source>
</evidence>
<accession>A0A498HG84</accession>
<dbReference type="AlphaFoldDB" id="A0A498HG84"/>
<dbReference type="InterPro" id="IPR003441">
    <property type="entry name" value="NAC-dom"/>
</dbReference>
<dbReference type="GO" id="GO:1990904">
    <property type="term" value="C:ribonucleoprotein complex"/>
    <property type="evidence" value="ECO:0007669"/>
    <property type="project" value="UniProtKB-KW"/>
</dbReference>
<feature type="region of interest" description="Disordered" evidence="9">
    <location>
        <begin position="1173"/>
        <end position="1209"/>
    </location>
</feature>
<keyword evidence="5" id="KW-0238">DNA-binding</keyword>
<feature type="region of interest" description="Disordered" evidence="9">
    <location>
        <begin position="343"/>
        <end position="381"/>
    </location>
</feature>
<feature type="region of interest" description="Disordered" evidence="9">
    <location>
        <begin position="96"/>
        <end position="150"/>
    </location>
</feature>
<keyword evidence="3" id="KW-0689">Ribosomal protein</keyword>
<comment type="caution">
    <text evidence="11">The sequence shown here is derived from an EMBL/GenBank/DDBJ whole genome shotgun (WGS) entry which is preliminary data.</text>
</comment>
<dbReference type="GO" id="GO:0006355">
    <property type="term" value="P:regulation of DNA-templated transcription"/>
    <property type="evidence" value="ECO:0007669"/>
    <property type="project" value="InterPro"/>
</dbReference>
<keyword evidence="4" id="KW-0805">Transcription regulation</keyword>
<evidence type="ECO:0000256" key="8">
    <source>
        <dbReference type="ARBA" id="ARBA00023274"/>
    </source>
</evidence>
<evidence type="ECO:0000259" key="10">
    <source>
        <dbReference type="PROSITE" id="PS51005"/>
    </source>
</evidence>
<keyword evidence="12" id="KW-1185">Reference proteome</keyword>
<dbReference type="STRING" id="3750.A0A498HG84"/>
<evidence type="ECO:0000313" key="12">
    <source>
        <dbReference type="Proteomes" id="UP000290289"/>
    </source>
</evidence>
<dbReference type="PROSITE" id="PS01145">
    <property type="entry name" value="RIBOSOMAL_L34E"/>
    <property type="match status" value="1"/>
</dbReference>
<dbReference type="InterPro" id="IPR008195">
    <property type="entry name" value="Ribosomal_eL34"/>
</dbReference>
<dbReference type="GO" id="GO:0006412">
    <property type="term" value="P:translation"/>
    <property type="evidence" value="ECO:0007669"/>
    <property type="project" value="InterPro"/>
</dbReference>
<dbReference type="Proteomes" id="UP000290289">
    <property type="component" value="Chromosome 17"/>
</dbReference>
<dbReference type="InterPro" id="IPR038562">
    <property type="entry name" value="Ribosomal_eL34_C_sf"/>
</dbReference>
<dbReference type="PANTHER" id="PTHR46741:SF2">
    <property type="entry name" value="RIBOSOMAL PROTEIN L34AE"/>
    <property type="match status" value="1"/>
</dbReference>
<proteinExistence type="inferred from homology"/>
<dbReference type="EMBL" id="RDQH01000343">
    <property type="protein sequence ID" value="RXH69334.1"/>
    <property type="molecule type" value="Genomic_DNA"/>
</dbReference>
<feature type="compositionally biased region" description="Polar residues" evidence="9">
    <location>
        <begin position="103"/>
        <end position="120"/>
    </location>
</feature>
<evidence type="ECO:0000256" key="3">
    <source>
        <dbReference type="ARBA" id="ARBA00022980"/>
    </source>
</evidence>
<dbReference type="InterPro" id="IPR036093">
    <property type="entry name" value="NAC_dom_sf"/>
</dbReference>
<dbReference type="SUPFAM" id="SSF101941">
    <property type="entry name" value="NAC domain"/>
    <property type="match status" value="1"/>
</dbReference>
<dbReference type="InterPro" id="IPR012870">
    <property type="entry name" value="DUF1666"/>
</dbReference>
<dbReference type="Gene3D" id="6.20.340.10">
    <property type="match status" value="1"/>
</dbReference>
<evidence type="ECO:0000256" key="2">
    <source>
        <dbReference type="ARBA" id="ARBA00009875"/>
    </source>
</evidence>
<keyword evidence="6" id="KW-0804">Transcription</keyword>
<dbReference type="Gene3D" id="6.20.370.70">
    <property type="match status" value="1"/>
</dbReference>
<comment type="subcellular location">
    <subcellularLocation>
        <location evidence="1">Nucleus</location>
    </subcellularLocation>
</comment>
<reference evidence="11 12" key="1">
    <citation type="submission" date="2018-10" db="EMBL/GenBank/DDBJ databases">
        <title>A high-quality apple genome assembly.</title>
        <authorList>
            <person name="Hu J."/>
        </authorList>
    </citation>
    <scope>NUCLEOTIDE SEQUENCE [LARGE SCALE GENOMIC DNA]</scope>
    <source>
        <strain evidence="12">cv. HFTH1</strain>
        <tissue evidence="11">Young leaf</tissue>
    </source>
</reference>
<dbReference type="Gene3D" id="2.170.150.80">
    <property type="entry name" value="NAC domain"/>
    <property type="match status" value="1"/>
</dbReference>
<evidence type="ECO:0000256" key="6">
    <source>
        <dbReference type="ARBA" id="ARBA00023163"/>
    </source>
</evidence>
<feature type="compositionally biased region" description="Polar residues" evidence="9">
    <location>
        <begin position="1173"/>
        <end position="1186"/>
    </location>
</feature>
<dbReference type="GO" id="GO:0099402">
    <property type="term" value="P:plant organ development"/>
    <property type="evidence" value="ECO:0007669"/>
    <property type="project" value="UniProtKB-ARBA"/>
</dbReference>
<dbReference type="PRINTS" id="PR01250">
    <property type="entry name" value="RIBOSOMALL34"/>
</dbReference>
<name>A0A498HG84_MALDO</name>
<feature type="compositionally biased region" description="Basic and acidic residues" evidence="9">
    <location>
        <begin position="126"/>
        <end position="141"/>
    </location>
</feature>
<dbReference type="Pfam" id="PF02365">
    <property type="entry name" value="NAM"/>
    <property type="match status" value="1"/>
</dbReference>
<keyword evidence="7" id="KW-0539">Nucleus</keyword>
<dbReference type="Pfam" id="PF07891">
    <property type="entry name" value="DUF1666"/>
    <property type="match status" value="1"/>
</dbReference>
<comment type="similarity">
    <text evidence="2">Belongs to the eukaryotic ribosomal protein eL34 family.</text>
</comment>
<feature type="domain" description="NAC" evidence="10">
    <location>
        <begin position="881"/>
        <end position="1039"/>
    </location>
</feature>
<dbReference type="PROSITE" id="PS51005">
    <property type="entry name" value="NAC"/>
    <property type="match status" value="1"/>
</dbReference>
<dbReference type="GO" id="GO:0005840">
    <property type="term" value="C:ribosome"/>
    <property type="evidence" value="ECO:0007669"/>
    <property type="project" value="UniProtKB-KW"/>
</dbReference>